<organism evidence="12 13">
    <name type="scientific">Amphilophus citrinellus</name>
    <name type="common">Midas cichlid</name>
    <name type="synonym">Cichlasoma citrinellum</name>
    <dbReference type="NCBI Taxonomy" id="61819"/>
    <lineage>
        <taxon>Eukaryota</taxon>
        <taxon>Metazoa</taxon>
        <taxon>Chordata</taxon>
        <taxon>Craniata</taxon>
        <taxon>Vertebrata</taxon>
        <taxon>Euteleostomi</taxon>
        <taxon>Actinopterygii</taxon>
        <taxon>Neopterygii</taxon>
        <taxon>Teleostei</taxon>
        <taxon>Neoteleostei</taxon>
        <taxon>Acanthomorphata</taxon>
        <taxon>Ovalentaria</taxon>
        <taxon>Cichlomorphae</taxon>
        <taxon>Cichliformes</taxon>
        <taxon>Cichlidae</taxon>
        <taxon>New World cichlids</taxon>
        <taxon>Cichlasomatinae</taxon>
        <taxon>Heroini</taxon>
        <taxon>Amphilophus</taxon>
    </lineage>
</organism>
<evidence type="ECO:0000313" key="13">
    <source>
        <dbReference type="Proteomes" id="UP000261340"/>
    </source>
</evidence>
<dbReference type="SMART" id="SM00408">
    <property type="entry name" value="IGc2"/>
    <property type="match status" value="1"/>
</dbReference>
<dbReference type="PANTHER" id="PTHR25466">
    <property type="entry name" value="T-LYMPHOCYTE ACTIVATION ANTIGEN"/>
    <property type="match status" value="1"/>
</dbReference>
<keyword evidence="6" id="KW-0472">Membrane</keyword>
<evidence type="ECO:0000256" key="2">
    <source>
        <dbReference type="ARBA" id="ARBA00022475"/>
    </source>
</evidence>
<dbReference type="PROSITE" id="PS50835">
    <property type="entry name" value="IG_LIKE"/>
    <property type="match status" value="1"/>
</dbReference>
<evidence type="ECO:0000256" key="5">
    <source>
        <dbReference type="ARBA" id="ARBA00022989"/>
    </source>
</evidence>
<dbReference type="GeneTree" id="ENSGT00940000168410"/>
<dbReference type="GO" id="GO:0009897">
    <property type="term" value="C:external side of plasma membrane"/>
    <property type="evidence" value="ECO:0007669"/>
    <property type="project" value="TreeGrafter"/>
</dbReference>
<feature type="domain" description="Ig-like" evidence="11">
    <location>
        <begin position="1"/>
        <end position="123"/>
    </location>
</feature>
<dbReference type="InterPro" id="IPR003598">
    <property type="entry name" value="Ig_sub2"/>
</dbReference>
<dbReference type="InterPro" id="IPR036179">
    <property type="entry name" value="Ig-like_dom_sf"/>
</dbReference>
<dbReference type="GO" id="GO:0042130">
    <property type="term" value="P:negative regulation of T cell proliferation"/>
    <property type="evidence" value="ECO:0007669"/>
    <property type="project" value="TreeGrafter"/>
</dbReference>
<evidence type="ECO:0000256" key="6">
    <source>
        <dbReference type="ARBA" id="ARBA00023136"/>
    </source>
</evidence>
<dbReference type="SMART" id="SM00409">
    <property type="entry name" value="IG"/>
    <property type="match status" value="1"/>
</dbReference>
<keyword evidence="10" id="KW-0393">Immunoglobulin domain</keyword>
<dbReference type="STRING" id="61819.ENSACIP00000001970"/>
<comment type="subcellular location">
    <subcellularLocation>
        <location evidence="1">Cell membrane</location>
        <topology evidence="1">Single-pass type I membrane protein</topology>
    </subcellularLocation>
</comment>
<dbReference type="Ensembl" id="ENSACIT00000002047.1">
    <property type="protein sequence ID" value="ENSACIP00000001970.1"/>
    <property type="gene ID" value="ENSACIG00000001600.1"/>
</dbReference>
<evidence type="ECO:0000256" key="7">
    <source>
        <dbReference type="ARBA" id="ARBA00023157"/>
    </source>
</evidence>
<name>A0A3Q0QX67_AMPCI</name>
<evidence type="ECO:0000313" key="12">
    <source>
        <dbReference type="Ensembl" id="ENSACIP00000001970.1"/>
    </source>
</evidence>
<reference evidence="12" key="2">
    <citation type="submission" date="2025-09" db="UniProtKB">
        <authorList>
            <consortium name="Ensembl"/>
        </authorList>
    </citation>
    <scope>IDENTIFICATION</scope>
</reference>
<dbReference type="Gene3D" id="2.60.40.10">
    <property type="entry name" value="Immunoglobulins"/>
    <property type="match status" value="1"/>
</dbReference>
<evidence type="ECO:0000256" key="9">
    <source>
        <dbReference type="ARBA" id="ARBA00023180"/>
    </source>
</evidence>
<dbReference type="InterPro" id="IPR013783">
    <property type="entry name" value="Ig-like_fold"/>
</dbReference>
<keyword evidence="7" id="KW-1015">Disulfide bond</keyword>
<dbReference type="InterPro" id="IPR013106">
    <property type="entry name" value="Ig_V-set"/>
</dbReference>
<reference evidence="12" key="1">
    <citation type="submission" date="2025-08" db="UniProtKB">
        <authorList>
            <consortium name="Ensembl"/>
        </authorList>
    </citation>
    <scope>IDENTIFICATION</scope>
</reference>
<dbReference type="InterPro" id="IPR051713">
    <property type="entry name" value="T-cell_Activation_Regulation"/>
</dbReference>
<evidence type="ECO:0000256" key="1">
    <source>
        <dbReference type="ARBA" id="ARBA00004251"/>
    </source>
</evidence>
<dbReference type="GO" id="GO:0006955">
    <property type="term" value="P:immune response"/>
    <property type="evidence" value="ECO:0007669"/>
    <property type="project" value="TreeGrafter"/>
</dbReference>
<protein>
    <recommendedName>
        <fullName evidence="11">Ig-like domain-containing protein</fullName>
    </recommendedName>
</protein>
<dbReference type="GO" id="GO:0007166">
    <property type="term" value="P:cell surface receptor signaling pathway"/>
    <property type="evidence" value="ECO:0007669"/>
    <property type="project" value="TreeGrafter"/>
</dbReference>
<keyword evidence="8" id="KW-0675">Receptor</keyword>
<dbReference type="Proteomes" id="UP000261340">
    <property type="component" value="Unplaced"/>
</dbReference>
<dbReference type="AlphaFoldDB" id="A0A3Q0QX67"/>
<dbReference type="GO" id="GO:0042102">
    <property type="term" value="P:positive regulation of T cell proliferation"/>
    <property type="evidence" value="ECO:0007669"/>
    <property type="project" value="TreeGrafter"/>
</dbReference>
<keyword evidence="4" id="KW-0732">Signal</keyword>
<dbReference type="GO" id="GO:0031295">
    <property type="term" value="P:T cell costimulation"/>
    <property type="evidence" value="ECO:0007669"/>
    <property type="project" value="TreeGrafter"/>
</dbReference>
<dbReference type="InterPro" id="IPR003599">
    <property type="entry name" value="Ig_sub"/>
</dbReference>
<dbReference type="SUPFAM" id="SSF48726">
    <property type="entry name" value="Immunoglobulin"/>
    <property type="match status" value="1"/>
</dbReference>
<keyword evidence="9" id="KW-0325">Glycoprotein</keyword>
<evidence type="ECO:0000256" key="10">
    <source>
        <dbReference type="ARBA" id="ARBA00023319"/>
    </source>
</evidence>
<keyword evidence="3" id="KW-0812">Transmembrane</keyword>
<keyword evidence="5" id="KW-1133">Transmembrane helix</keyword>
<keyword evidence="13" id="KW-1185">Reference proteome</keyword>
<dbReference type="Pfam" id="PF07686">
    <property type="entry name" value="V-set"/>
    <property type="match status" value="1"/>
</dbReference>
<proteinExistence type="predicted"/>
<sequence length="192" mass="22357">FVAEQQLKVWLFVLGLRFNCQVEMMEVTQGESVLLPFKTTADLPQDFRVQWRFTDREGKMVLVYDSSQKQDQVYGGHREMNTDPLRTGDLSLTLKHLQPSDSGVYTCTVCNKDGLMLLQKSVFLTVRGERNSCLSLLQSSMNKIQVKQLLILRYFGHYIQKCILRLRKLNQTKKPQNKTKQTKIPKTFYSQK</sequence>
<evidence type="ECO:0000256" key="3">
    <source>
        <dbReference type="ARBA" id="ARBA00022692"/>
    </source>
</evidence>
<evidence type="ECO:0000259" key="11">
    <source>
        <dbReference type="PROSITE" id="PS50835"/>
    </source>
</evidence>
<evidence type="ECO:0000256" key="8">
    <source>
        <dbReference type="ARBA" id="ARBA00023170"/>
    </source>
</evidence>
<dbReference type="GO" id="GO:0071222">
    <property type="term" value="P:cellular response to lipopolysaccharide"/>
    <property type="evidence" value="ECO:0007669"/>
    <property type="project" value="TreeGrafter"/>
</dbReference>
<keyword evidence="2" id="KW-1003">Cell membrane</keyword>
<dbReference type="PANTHER" id="PTHR25466:SF14">
    <property type="entry name" value="BUTYROPHILIN SUBFAMILY 2 MEMBER A2-LIKE-RELATED"/>
    <property type="match status" value="1"/>
</dbReference>
<accession>A0A3Q0QX67</accession>
<dbReference type="InterPro" id="IPR007110">
    <property type="entry name" value="Ig-like_dom"/>
</dbReference>
<evidence type="ECO:0000256" key="4">
    <source>
        <dbReference type="ARBA" id="ARBA00022729"/>
    </source>
</evidence>